<dbReference type="AlphaFoldDB" id="A0A0C9XNW8"/>
<dbReference type="EMBL" id="KN838583">
    <property type="protein sequence ID" value="KIK03194.1"/>
    <property type="molecule type" value="Genomic_DNA"/>
</dbReference>
<keyword evidence="3" id="KW-1185">Reference proteome</keyword>
<evidence type="ECO:0000313" key="2">
    <source>
        <dbReference type="EMBL" id="KIK03194.1"/>
    </source>
</evidence>
<accession>A0A0C9XNW8</accession>
<organism evidence="2 3">
    <name type="scientific">Laccaria amethystina LaAM-08-1</name>
    <dbReference type="NCBI Taxonomy" id="1095629"/>
    <lineage>
        <taxon>Eukaryota</taxon>
        <taxon>Fungi</taxon>
        <taxon>Dikarya</taxon>
        <taxon>Basidiomycota</taxon>
        <taxon>Agaricomycotina</taxon>
        <taxon>Agaricomycetes</taxon>
        <taxon>Agaricomycetidae</taxon>
        <taxon>Agaricales</taxon>
        <taxon>Agaricineae</taxon>
        <taxon>Hydnangiaceae</taxon>
        <taxon>Laccaria</taxon>
    </lineage>
</organism>
<sequence>MLGGGRYRGELPILIFSIQGALVPTLAKPSASLRPPKHTWRVSLKGRLPSEGTLPNDAQILGAGSMRSPSPTQMQSMKSPWMPLRSLIEDRLNVEVIR</sequence>
<reference evidence="2 3" key="1">
    <citation type="submission" date="2014-04" db="EMBL/GenBank/DDBJ databases">
        <authorList>
            <consortium name="DOE Joint Genome Institute"/>
            <person name="Kuo A."/>
            <person name="Kohler A."/>
            <person name="Nagy L.G."/>
            <person name="Floudas D."/>
            <person name="Copeland A."/>
            <person name="Barry K.W."/>
            <person name="Cichocki N."/>
            <person name="Veneault-Fourrey C."/>
            <person name="LaButti K."/>
            <person name="Lindquist E.A."/>
            <person name="Lipzen A."/>
            <person name="Lundell T."/>
            <person name="Morin E."/>
            <person name="Murat C."/>
            <person name="Sun H."/>
            <person name="Tunlid A."/>
            <person name="Henrissat B."/>
            <person name="Grigoriev I.V."/>
            <person name="Hibbett D.S."/>
            <person name="Martin F."/>
            <person name="Nordberg H.P."/>
            <person name="Cantor M.N."/>
            <person name="Hua S.X."/>
        </authorList>
    </citation>
    <scope>NUCLEOTIDE SEQUENCE [LARGE SCALE GENOMIC DNA]</scope>
    <source>
        <strain evidence="2 3">LaAM-08-1</strain>
    </source>
</reference>
<reference evidence="3" key="2">
    <citation type="submission" date="2015-01" db="EMBL/GenBank/DDBJ databases">
        <title>Evolutionary Origins and Diversification of the Mycorrhizal Mutualists.</title>
        <authorList>
            <consortium name="DOE Joint Genome Institute"/>
            <consortium name="Mycorrhizal Genomics Consortium"/>
            <person name="Kohler A."/>
            <person name="Kuo A."/>
            <person name="Nagy L.G."/>
            <person name="Floudas D."/>
            <person name="Copeland A."/>
            <person name="Barry K.W."/>
            <person name="Cichocki N."/>
            <person name="Veneault-Fourrey C."/>
            <person name="LaButti K."/>
            <person name="Lindquist E.A."/>
            <person name="Lipzen A."/>
            <person name="Lundell T."/>
            <person name="Morin E."/>
            <person name="Murat C."/>
            <person name="Riley R."/>
            <person name="Ohm R."/>
            <person name="Sun H."/>
            <person name="Tunlid A."/>
            <person name="Henrissat B."/>
            <person name="Grigoriev I.V."/>
            <person name="Hibbett D.S."/>
            <person name="Martin F."/>
        </authorList>
    </citation>
    <scope>NUCLEOTIDE SEQUENCE [LARGE SCALE GENOMIC DNA]</scope>
    <source>
        <strain evidence="3">LaAM-08-1</strain>
    </source>
</reference>
<name>A0A0C9XNW8_9AGAR</name>
<gene>
    <name evidence="2" type="ORF">K443DRAFT_654939</name>
</gene>
<feature type="compositionally biased region" description="Polar residues" evidence="1">
    <location>
        <begin position="67"/>
        <end position="78"/>
    </location>
</feature>
<protein>
    <submittedName>
        <fullName evidence="2">Uncharacterized protein</fullName>
    </submittedName>
</protein>
<dbReference type="HOGENOM" id="CLU_2333928_0_0_1"/>
<dbReference type="Proteomes" id="UP000054477">
    <property type="component" value="Unassembled WGS sequence"/>
</dbReference>
<feature type="region of interest" description="Disordered" evidence="1">
    <location>
        <begin position="47"/>
        <end position="80"/>
    </location>
</feature>
<proteinExistence type="predicted"/>
<evidence type="ECO:0000256" key="1">
    <source>
        <dbReference type="SAM" id="MobiDB-lite"/>
    </source>
</evidence>
<evidence type="ECO:0000313" key="3">
    <source>
        <dbReference type="Proteomes" id="UP000054477"/>
    </source>
</evidence>